<proteinExistence type="predicted"/>
<organism evidence="1 2">
    <name type="scientific">Paludibacter propionicigenes (strain DSM 17365 / JCM 13257 / WB4)</name>
    <dbReference type="NCBI Taxonomy" id="694427"/>
    <lineage>
        <taxon>Bacteria</taxon>
        <taxon>Pseudomonadati</taxon>
        <taxon>Bacteroidota</taxon>
        <taxon>Bacteroidia</taxon>
        <taxon>Bacteroidales</taxon>
        <taxon>Paludibacteraceae</taxon>
        <taxon>Paludibacter</taxon>
    </lineage>
</organism>
<dbReference type="HOGENOM" id="CLU_3366252_0_0_10"/>
<sequence>MDIYQYSSEVWENKMGITYHTLKSYGNIYTTSANR</sequence>
<dbReference type="AlphaFoldDB" id="E4T3R8"/>
<reference evidence="1 2" key="2">
    <citation type="journal article" date="2011" name="Stand. Genomic Sci.">
        <title>Complete genome sequence of Paludibacter propionicigenes type strain (WB4).</title>
        <authorList>
            <person name="Gronow S."/>
            <person name="Munk C."/>
            <person name="Lapidus A."/>
            <person name="Nolan M."/>
            <person name="Lucas S."/>
            <person name="Hammon N."/>
            <person name="Deshpande S."/>
            <person name="Cheng J.F."/>
            <person name="Tapia R."/>
            <person name="Han C."/>
            <person name="Goodwin L."/>
            <person name="Pitluck S."/>
            <person name="Liolios K."/>
            <person name="Ivanova N."/>
            <person name="Mavromatis K."/>
            <person name="Mikhailova N."/>
            <person name="Pati A."/>
            <person name="Chen A."/>
            <person name="Palaniappan K."/>
            <person name="Land M."/>
            <person name="Hauser L."/>
            <person name="Chang Y.J."/>
            <person name="Jeffries C.D."/>
            <person name="Brambilla E."/>
            <person name="Rohde M."/>
            <person name="Goker M."/>
            <person name="Detter J.C."/>
            <person name="Woyke T."/>
            <person name="Bristow J."/>
            <person name="Eisen J.A."/>
            <person name="Markowitz V."/>
            <person name="Hugenholtz P."/>
            <person name="Kyrpides N.C."/>
            <person name="Klenk H.P."/>
        </authorList>
    </citation>
    <scope>NUCLEOTIDE SEQUENCE [LARGE SCALE GENOMIC DNA]</scope>
    <source>
        <strain evidence="2">DSM 17365 / JCM 13257 / WB4</strain>
    </source>
</reference>
<accession>E4T3R8</accession>
<dbReference type="EMBL" id="CP002345">
    <property type="protein sequence ID" value="ADQ79362.1"/>
    <property type="molecule type" value="Genomic_DNA"/>
</dbReference>
<gene>
    <name evidence="1" type="ordered locus">Palpr_1215</name>
</gene>
<evidence type="ECO:0000313" key="1">
    <source>
        <dbReference type="EMBL" id="ADQ79362.1"/>
    </source>
</evidence>
<protein>
    <submittedName>
        <fullName evidence="1">Uncharacterized protein</fullName>
    </submittedName>
</protein>
<dbReference type="Proteomes" id="UP000008718">
    <property type="component" value="Chromosome"/>
</dbReference>
<keyword evidence="2" id="KW-1185">Reference proteome</keyword>
<reference key="1">
    <citation type="submission" date="2010-11" db="EMBL/GenBank/DDBJ databases">
        <title>The complete genome of Paludibacter propionicigenes DSM 17365.</title>
        <authorList>
            <consortium name="US DOE Joint Genome Institute (JGI-PGF)"/>
            <person name="Lucas S."/>
            <person name="Copeland A."/>
            <person name="Lapidus A."/>
            <person name="Bruce D."/>
            <person name="Goodwin L."/>
            <person name="Pitluck S."/>
            <person name="Kyrpides N."/>
            <person name="Mavromatis K."/>
            <person name="Ivanova N."/>
            <person name="Munk A.C."/>
            <person name="Brettin T."/>
            <person name="Detter J.C."/>
            <person name="Han C."/>
            <person name="Tapia R."/>
            <person name="Land M."/>
            <person name="Hauser L."/>
            <person name="Markowitz V."/>
            <person name="Cheng J.-F."/>
            <person name="Hugenholtz P."/>
            <person name="Woyke T."/>
            <person name="Wu D."/>
            <person name="Gronow S."/>
            <person name="Wellnitz S."/>
            <person name="Brambilla E."/>
            <person name="Klenk H.-P."/>
            <person name="Eisen J.A."/>
        </authorList>
    </citation>
    <scope>NUCLEOTIDE SEQUENCE</scope>
    <source>
        <strain>WB4</strain>
    </source>
</reference>
<name>E4T3R8_PALPW</name>
<evidence type="ECO:0000313" key="2">
    <source>
        <dbReference type="Proteomes" id="UP000008718"/>
    </source>
</evidence>
<dbReference type="KEGG" id="ppn:Palpr_1215"/>